<dbReference type="Pfam" id="PF04703">
    <property type="entry name" value="FaeA"/>
    <property type="match status" value="1"/>
</dbReference>
<dbReference type="PANTHER" id="PTHR30363:SF28">
    <property type="entry name" value="TRANSCRIPTIONAL REGULATORY PROTEIN-RELATED"/>
    <property type="match status" value="1"/>
</dbReference>
<dbReference type="Proteomes" id="UP000198233">
    <property type="component" value="Chromosome"/>
</dbReference>
<accession>A0AAC9XPE7</accession>
<dbReference type="AlphaFoldDB" id="A0AAC9XPE7"/>
<keyword evidence="2" id="KW-0804">Transcription</keyword>
<dbReference type="InterPro" id="IPR006793">
    <property type="entry name" value="FaeA"/>
</dbReference>
<dbReference type="SUPFAM" id="SSF46785">
    <property type="entry name" value="Winged helix' DNA-binding domain"/>
    <property type="match status" value="1"/>
</dbReference>
<reference evidence="3 4" key="1">
    <citation type="submission" date="2017-06" db="EMBL/GenBank/DDBJ databases">
        <title>Complete genome sequence of Shewanella marisflavi EP1 associated with anaerobic 2,4-dinitrotoluene reduction and salt tolerance.</title>
        <authorList>
            <person name="Huang J."/>
        </authorList>
    </citation>
    <scope>NUCLEOTIDE SEQUENCE [LARGE SCALE GENOMIC DNA]</scope>
    <source>
        <strain evidence="3 4">EP1</strain>
    </source>
</reference>
<sequence length="220" mass="24789">MSQGETAVSKKTSDKIIDYIKIQGPCTAKVLAEQFALTTMGIRQHLQALEEEGILSFEDRKASRGRPTRYWALTEKSYQKFPDRHDELSSQLVDSVRVVFGDQGLEQLIAHREQTSKRIYQEALSAHSGLVEKLETLAEIRTQEGYVATIEEQDGVYWLMENHCPICAAASRCANFCRSELQLFQELFIGMAEVSREEHIIAGARRCAYKVAPVASDDVS</sequence>
<organism evidence="3 4">
    <name type="scientific">Shewanella marisflavi</name>
    <dbReference type="NCBI Taxonomy" id="260364"/>
    <lineage>
        <taxon>Bacteria</taxon>
        <taxon>Pseudomonadati</taxon>
        <taxon>Pseudomonadota</taxon>
        <taxon>Gammaproteobacteria</taxon>
        <taxon>Alteromonadales</taxon>
        <taxon>Shewanellaceae</taxon>
        <taxon>Shewanella</taxon>
    </lineage>
</organism>
<dbReference type="InterPro" id="IPR050313">
    <property type="entry name" value="Carb_Metab_HTH_regulators"/>
</dbReference>
<dbReference type="EMBL" id="CP022272">
    <property type="protein sequence ID" value="ASJ97777.1"/>
    <property type="molecule type" value="Genomic_DNA"/>
</dbReference>
<name>A0AAC9XPE7_9GAMM</name>
<dbReference type="GO" id="GO:0006355">
    <property type="term" value="P:regulation of DNA-templated transcription"/>
    <property type="evidence" value="ECO:0007669"/>
    <property type="project" value="InterPro"/>
</dbReference>
<protein>
    <submittedName>
        <fullName evidence="3">Transcriptional regulator</fullName>
    </submittedName>
</protein>
<dbReference type="KEGG" id="smav:CFF01_14955"/>
<evidence type="ECO:0000313" key="4">
    <source>
        <dbReference type="Proteomes" id="UP000198233"/>
    </source>
</evidence>
<dbReference type="Gene3D" id="1.10.10.10">
    <property type="entry name" value="Winged helix-like DNA-binding domain superfamily/Winged helix DNA-binding domain"/>
    <property type="match status" value="1"/>
</dbReference>
<evidence type="ECO:0000256" key="1">
    <source>
        <dbReference type="ARBA" id="ARBA00023015"/>
    </source>
</evidence>
<dbReference type="InterPro" id="IPR036390">
    <property type="entry name" value="WH_DNA-bd_sf"/>
</dbReference>
<evidence type="ECO:0000313" key="3">
    <source>
        <dbReference type="EMBL" id="ASJ97777.1"/>
    </source>
</evidence>
<gene>
    <name evidence="3" type="ORF">CFF01_14955</name>
</gene>
<evidence type="ECO:0000256" key="2">
    <source>
        <dbReference type="ARBA" id="ARBA00023163"/>
    </source>
</evidence>
<proteinExistence type="predicted"/>
<dbReference type="PANTHER" id="PTHR30363">
    <property type="entry name" value="HTH-TYPE TRANSCRIPTIONAL REGULATOR SRLR-RELATED"/>
    <property type="match status" value="1"/>
</dbReference>
<dbReference type="InterPro" id="IPR036388">
    <property type="entry name" value="WH-like_DNA-bd_sf"/>
</dbReference>
<keyword evidence="1" id="KW-0805">Transcription regulation</keyword>